<evidence type="ECO:0000313" key="4">
    <source>
        <dbReference type="Proteomes" id="UP000596742"/>
    </source>
</evidence>
<dbReference type="SUPFAM" id="SSF52129">
    <property type="entry name" value="Caspase-like"/>
    <property type="match status" value="1"/>
</dbReference>
<evidence type="ECO:0000259" key="2">
    <source>
        <dbReference type="PROSITE" id="PS50208"/>
    </source>
</evidence>
<dbReference type="PANTHER" id="PTHR22576:SF41">
    <property type="entry name" value="CASPASE 14, APOPTOSIS-RELATED CYSTEINE PEPTIDASE"/>
    <property type="match status" value="1"/>
</dbReference>
<name>A0A8B6H766_MYTGA</name>
<accession>A0A8B6H766</accession>
<dbReference type="PROSITE" id="PS50208">
    <property type="entry name" value="CASPASE_P20"/>
    <property type="match status" value="2"/>
</dbReference>
<dbReference type="Gene3D" id="3.40.50.1460">
    <property type="match status" value="1"/>
</dbReference>
<dbReference type="EMBL" id="UYJE01009568">
    <property type="protein sequence ID" value="VDI74418.1"/>
    <property type="molecule type" value="Genomic_DNA"/>
</dbReference>
<dbReference type="Pfam" id="PF00656">
    <property type="entry name" value="Peptidase_C14"/>
    <property type="match status" value="1"/>
</dbReference>
<gene>
    <name evidence="3" type="ORF">MGAL_10B056967</name>
</gene>
<feature type="domain" description="Caspase family p20" evidence="2">
    <location>
        <begin position="44"/>
        <end position="106"/>
    </location>
</feature>
<dbReference type="GO" id="GO:0006508">
    <property type="term" value="P:proteolysis"/>
    <property type="evidence" value="ECO:0007669"/>
    <property type="project" value="InterPro"/>
</dbReference>
<reference evidence="3" key="1">
    <citation type="submission" date="2018-11" db="EMBL/GenBank/DDBJ databases">
        <authorList>
            <person name="Alioto T."/>
            <person name="Alioto T."/>
        </authorList>
    </citation>
    <scope>NUCLEOTIDE SEQUENCE</scope>
</reference>
<keyword evidence="4" id="KW-1185">Reference proteome</keyword>
<evidence type="ECO:0000256" key="1">
    <source>
        <dbReference type="ARBA" id="ARBA00010134"/>
    </source>
</evidence>
<protein>
    <recommendedName>
        <fullName evidence="2">Caspase family p20 domain-containing protein</fullName>
    </recommendedName>
</protein>
<feature type="domain" description="Caspase family p20" evidence="2">
    <location>
        <begin position="117"/>
        <end position="129"/>
    </location>
</feature>
<dbReference type="InterPro" id="IPR029030">
    <property type="entry name" value="Caspase-like_dom_sf"/>
</dbReference>
<dbReference type="InterPro" id="IPR052039">
    <property type="entry name" value="Caspase-related_regulators"/>
</dbReference>
<dbReference type="PANTHER" id="PTHR22576">
    <property type="entry name" value="MUCOSA ASSOCIATED LYMPHOID TISSUE LYMPHOMA TRANSLOCATION PROTEIN 1/PARACASPASE"/>
    <property type="match status" value="1"/>
</dbReference>
<dbReference type="AlphaFoldDB" id="A0A8B6H766"/>
<dbReference type="OrthoDB" id="6089374at2759"/>
<dbReference type="InterPro" id="IPR015917">
    <property type="entry name" value="Pept_C14A"/>
</dbReference>
<comment type="caution">
    <text evidence="3">The sequence shown here is derived from an EMBL/GenBank/DDBJ whole genome shotgun (WGS) entry which is preliminary data.</text>
</comment>
<dbReference type="PRINTS" id="PR00376">
    <property type="entry name" value="IL1BCENZYME"/>
</dbReference>
<organism evidence="3 4">
    <name type="scientific">Mytilus galloprovincialis</name>
    <name type="common">Mediterranean mussel</name>
    <dbReference type="NCBI Taxonomy" id="29158"/>
    <lineage>
        <taxon>Eukaryota</taxon>
        <taxon>Metazoa</taxon>
        <taxon>Spiralia</taxon>
        <taxon>Lophotrochozoa</taxon>
        <taxon>Mollusca</taxon>
        <taxon>Bivalvia</taxon>
        <taxon>Autobranchia</taxon>
        <taxon>Pteriomorphia</taxon>
        <taxon>Mytilida</taxon>
        <taxon>Mytiloidea</taxon>
        <taxon>Mytilidae</taxon>
        <taxon>Mytilinae</taxon>
        <taxon>Mytilus</taxon>
    </lineage>
</organism>
<comment type="similarity">
    <text evidence="1">Belongs to the peptidase C14A family.</text>
</comment>
<dbReference type="InterPro" id="IPR011600">
    <property type="entry name" value="Pept_C14_caspase"/>
</dbReference>
<evidence type="ECO:0000313" key="3">
    <source>
        <dbReference type="EMBL" id="VDI74418.1"/>
    </source>
</evidence>
<proteinExistence type="inferred from homology"/>
<dbReference type="GO" id="GO:0004197">
    <property type="term" value="F:cysteine-type endopeptidase activity"/>
    <property type="evidence" value="ECO:0007669"/>
    <property type="project" value="InterPro"/>
</dbReference>
<dbReference type="Proteomes" id="UP000596742">
    <property type="component" value="Unassembled WGS sequence"/>
</dbReference>
<dbReference type="InterPro" id="IPR001309">
    <property type="entry name" value="Pept_C14_p20"/>
</dbReference>
<sequence>MENKDMMDAVPYKKKTVITSESNCNTGLGKIAVEHLNQERYQIGSGIAVVINNTEFERSLNLPDRVGSDVDAASLFKGFQKLGFKSERLNNVSQEDMEKKFDDIKEDKKSLEETTSPKIFIIQACRGTGLGGGVEMEVDHR</sequence>